<dbReference type="Pfam" id="PF13463">
    <property type="entry name" value="HTH_27"/>
    <property type="match status" value="1"/>
</dbReference>
<feature type="region of interest" description="Disordered" evidence="1">
    <location>
        <begin position="45"/>
        <end position="65"/>
    </location>
</feature>
<dbReference type="RefSeq" id="WP_015038236.1">
    <property type="nucleotide sequence ID" value="NC_018750.1"/>
</dbReference>
<dbReference type="Gene3D" id="1.10.10.10">
    <property type="entry name" value="Winged helix-like DNA-binding domain superfamily/Winged helix DNA-binding domain"/>
    <property type="match status" value="1"/>
</dbReference>
<dbReference type="GeneID" id="51867570"/>
<evidence type="ECO:0000313" key="4">
    <source>
        <dbReference type="Proteomes" id="UP000006854"/>
    </source>
</evidence>
<name>F2RKI5_STRVP</name>
<dbReference type="InterPro" id="IPR036388">
    <property type="entry name" value="WH-like_DNA-bd_sf"/>
</dbReference>
<dbReference type="STRING" id="953739.SVEN_7055"/>
<accession>F2RKI5</accession>
<dbReference type="Proteomes" id="UP000006854">
    <property type="component" value="Chromosome"/>
</dbReference>
<dbReference type="HOGENOM" id="CLU_1244790_0_0_11"/>
<reference evidence="3 4" key="1">
    <citation type="journal article" date="2011" name="BMC Genomics">
        <title>Genome-wide analysis of the role of GlnR in Streptomyces venezuelae provides new insights into global nitrogen regulation in actinomycetes.</title>
        <authorList>
            <person name="Pullan S.T."/>
            <person name="Bibb M.J."/>
            <person name="Merrick M."/>
        </authorList>
    </citation>
    <scope>NUCLEOTIDE SEQUENCE [LARGE SCALE GENOMIC DNA]</scope>
    <source>
        <strain evidence="3">ATCC 10712</strain>
    </source>
</reference>
<dbReference type="PANTHER" id="PTHR33164:SF43">
    <property type="entry name" value="HTH-TYPE TRANSCRIPTIONAL REPRESSOR YETL"/>
    <property type="match status" value="1"/>
</dbReference>
<dbReference type="SMART" id="SM00347">
    <property type="entry name" value="HTH_MARR"/>
    <property type="match status" value="1"/>
</dbReference>
<dbReference type="PROSITE" id="PS50995">
    <property type="entry name" value="HTH_MARR_2"/>
    <property type="match status" value="1"/>
</dbReference>
<dbReference type="PANTHER" id="PTHR33164">
    <property type="entry name" value="TRANSCRIPTIONAL REGULATOR, MARR FAMILY"/>
    <property type="match status" value="1"/>
</dbReference>
<dbReference type="AlphaFoldDB" id="F2RKI5"/>
<proteinExistence type="predicted"/>
<feature type="domain" description="HTH marR-type" evidence="2">
    <location>
        <begin position="75"/>
        <end position="204"/>
    </location>
</feature>
<dbReference type="GO" id="GO:0003700">
    <property type="term" value="F:DNA-binding transcription factor activity"/>
    <property type="evidence" value="ECO:0007669"/>
    <property type="project" value="InterPro"/>
</dbReference>
<evidence type="ECO:0000313" key="3">
    <source>
        <dbReference type="EMBL" id="CCA60341.1"/>
    </source>
</evidence>
<keyword evidence="4" id="KW-1185">Reference proteome</keyword>
<dbReference type="GO" id="GO:0006950">
    <property type="term" value="P:response to stress"/>
    <property type="evidence" value="ECO:0007669"/>
    <property type="project" value="TreeGrafter"/>
</dbReference>
<dbReference type="eggNOG" id="COG1846">
    <property type="taxonomic scope" value="Bacteria"/>
</dbReference>
<organism evidence="3 4">
    <name type="scientific">Streptomyces venezuelae (strain ATCC 10712 / CBS 650.69 / DSM 40230 / JCM 4526 / NBRC 13096 / PD 04745)</name>
    <dbReference type="NCBI Taxonomy" id="953739"/>
    <lineage>
        <taxon>Bacteria</taxon>
        <taxon>Bacillati</taxon>
        <taxon>Actinomycetota</taxon>
        <taxon>Actinomycetes</taxon>
        <taxon>Kitasatosporales</taxon>
        <taxon>Streptomycetaceae</taxon>
        <taxon>Streptomyces</taxon>
    </lineage>
</organism>
<dbReference type="PRINTS" id="PR00598">
    <property type="entry name" value="HTHMARR"/>
</dbReference>
<feature type="compositionally biased region" description="Pro residues" evidence="1">
    <location>
        <begin position="54"/>
        <end position="63"/>
    </location>
</feature>
<dbReference type="InterPro" id="IPR000835">
    <property type="entry name" value="HTH_MarR-typ"/>
</dbReference>
<sequence length="222" mass="23739">MEQPVVSGFAHDLSGATFAVVGIASMPTDWAKVFRSLANTDLTLDSLTGGGGGTPPPAIPPPSQSMTPPSVLDLNAYLMHAVGRAARRRLTETLEARGLRLWHLSVMALLADLGPQMKTALATRLAINASDLVKVVNDLVRVGQVDCVRDEADRRRVVVRLTPEGKASLRSLSAEIARTDDEILAPLDAAEREQLASLLRRVHGHLEPAPADLARERPGPAD</sequence>
<evidence type="ECO:0000256" key="1">
    <source>
        <dbReference type="SAM" id="MobiDB-lite"/>
    </source>
</evidence>
<evidence type="ECO:0000259" key="2">
    <source>
        <dbReference type="PROSITE" id="PS50995"/>
    </source>
</evidence>
<dbReference type="InterPro" id="IPR036390">
    <property type="entry name" value="WH_DNA-bd_sf"/>
</dbReference>
<protein>
    <submittedName>
        <fullName evidence="3">Transcriptional regulator, MarR family</fullName>
    </submittedName>
</protein>
<dbReference type="EMBL" id="FR845719">
    <property type="protein sequence ID" value="CCA60341.1"/>
    <property type="molecule type" value="Genomic_DNA"/>
</dbReference>
<dbReference type="PATRIC" id="fig|953739.5.peg.2272"/>
<dbReference type="InterPro" id="IPR039422">
    <property type="entry name" value="MarR/SlyA-like"/>
</dbReference>
<dbReference type="KEGG" id="sve:SVEN_7055"/>
<dbReference type="SUPFAM" id="SSF46785">
    <property type="entry name" value="Winged helix' DNA-binding domain"/>
    <property type="match status" value="1"/>
</dbReference>
<gene>
    <name evidence="3" type="ordered locus">SVEN_7055</name>
</gene>